<evidence type="ECO:0000313" key="6">
    <source>
        <dbReference type="EMBL" id="KAK5706837.1"/>
    </source>
</evidence>
<dbReference type="Gene3D" id="3.30.200.20">
    <property type="entry name" value="Phosphorylase Kinase, domain 1"/>
    <property type="match status" value="1"/>
</dbReference>
<dbReference type="SUPFAM" id="SSF56112">
    <property type="entry name" value="Protein kinase-like (PK-like)"/>
    <property type="match status" value="1"/>
</dbReference>
<dbReference type="Gene3D" id="1.10.510.10">
    <property type="entry name" value="Transferase(Phosphotransferase) domain 1"/>
    <property type="match status" value="1"/>
</dbReference>
<sequence length="727" mass="81283">MAEQTDNIDHDEQQYSSEYDECDHYDERHEHKHEEQDQHSNLTDVVKPPKDPASLIFHREGFKSRTSTRKHSMVAATDASAGRGWIAAFSDCDIGRKTIQRFLGIEDMTISSHHLHLHCVIYGEGDGEVSSAVAPLVYVRVLSSNSVYLKSSGSNNPSDVCTLRRDSGDILLNDGDVLQLTLTTSIEFKANISVPSGLNDVRRQEIERFSKQFTVHDRVLGSGGFASVLVAVKQSTKRQVACKIISVPRVVGTAPSSDPEQVAHAEEAKQRCLKHRAVMRREYEILKDICHPNIISLEKVFCMTHNIYIFQELITGGDLFTSVDRTGKMSEPEAAVIARQILKAVNYLHDHNIVHRDIKPENVLMTSWRPGARVVLTDFGQSRKIADVTGVSKTSTVFRMQSLVGTYGYTAPEVFKHLKQNRNKAEGYSKAIDIWSVGCVTALLLSGEAVPFDSDSIQREKDQHEHSQALASTQLWDLGFIDKSTKWGEVGRKAKDFVRACLNVNERQRLSAEQALQHSWFTHKHYAVELEAEYQRAIQDWKPRSTNGQLVEMIDTSDIKDHENVSPHFADTAEVSKNKVTMGKPPYFNQPHSRKRSASQAFGSRPGSYTELNASPVCVPNTPTRPLQYDYIAHFAPELQYTADGSMLSPPPPITRVGQVHPAISQSGLDEHSPSKFNDEDTLGLANGLHFGSQPGANNGQQQQYVEVTQYTGDLDLPYPPPQQMRV</sequence>
<dbReference type="GO" id="GO:0004672">
    <property type="term" value="F:protein kinase activity"/>
    <property type="evidence" value="ECO:0007669"/>
    <property type="project" value="InterPro"/>
</dbReference>
<protein>
    <recommendedName>
        <fullName evidence="5">Protein kinase domain-containing protein</fullName>
    </recommendedName>
</protein>
<feature type="region of interest" description="Disordered" evidence="4">
    <location>
        <begin position="665"/>
        <end position="699"/>
    </location>
</feature>
<evidence type="ECO:0000256" key="1">
    <source>
        <dbReference type="ARBA" id="ARBA00022741"/>
    </source>
</evidence>
<feature type="region of interest" description="Disordered" evidence="4">
    <location>
        <begin position="580"/>
        <end position="610"/>
    </location>
</feature>
<dbReference type="PANTHER" id="PTHR24347">
    <property type="entry name" value="SERINE/THREONINE-PROTEIN KINASE"/>
    <property type="match status" value="1"/>
</dbReference>
<dbReference type="PROSITE" id="PS00107">
    <property type="entry name" value="PROTEIN_KINASE_ATP"/>
    <property type="match status" value="1"/>
</dbReference>
<dbReference type="EMBL" id="JAVRQU010000002">
    <property type="protein sequence ID" value="KAK5706837.1"/>
    <property type="molecule type" value="Genomic_DNA"/>
</dbReference>
<dbReference type="InterPro" id="IPR008271">
    <property type="entry name" value="Ser/Thr_kinase_AS"/>
</dbReference>
<feature type="compositionally biased region" description="Basic and acidic residues" evidence="4">
    <location>
        <begin position="25"/>
        <end position="38"/>
    </location>
</feature>
<evidence type="ECO:0000256" key="4">
    <source>
        <dbReference type="SAM" id="MobiDB-lite"/>
    </source>
</evidence>
<keyword evidence="2 3" id="KW-0067">ATP-binding</keyword>
<dbReference type="PROSITE" id="PS00108">
    <property type="entry name" value="PROTEIN_KINASE_ST"/>
    <property type="match status" value="1"/>
</dbReference>
<organism evidence="6 7">
    <name type="scientific">Elasticomyces elasticus</name>
    <dbReference type="NCBI Taxonomy" id="574655"/>
    <lineage>
        <taxon>Eukaryota</taxon>
        <taxon>Fungi</taxon>
        <taxon>Dikarya</taxon>
        <taxon>Ascomycota</taxon>
        <taxon>Pezizomycotina</taxon>
        <taxon>Dothideomycetes</taxon>
        <taxon>Dothideomycetidae</taxon>
        <taxon>Mycosphaerellales</taxon>
        <taxon>Teratosphaeriaceae</taxon>
        <taxon>Elasticomyces</taxon>
    </lineage>
</organism>
<name>A0AAN7WQT7_9PEZI</name>
<keyword evidence="1 3" id="KW-0547">Nucleotide-binding</keyword>
<dbReference type="AlphaFoldDB" id="A0AAN7WQT7"/>
<evidence type="ECO:0000259" key="5">
    <source>
        <dbReference type="PROSITE" id="PS50011"/>
    </source>
</evidence>
<accession>A0AAN7WQT7</accession>
<feature type="compositionally biased region" description="Basic and acidic residues" evidence="4">
    <location>
        <begin position="669"/>
        <end position="679"/>
    </location>
</feature>
<dbReference type="InterPro" id="IPR000719">
    <property type="entry name" value="Prot_kinase_dom"/>
</dbReference>
<dbReference type="GO" id="GO:0005524">
    <property type="term" value="F:ATP binding"/>
    <property type="evidence" value="ECO:0007669"/>
    <property type="project" value="UniProtKB-UniRule"/>
</dbReference>
<feature type="binding site" evidence="3">
    <location>
        <position position="243"/>
    </location>
    <ligand>
        <name>ATP</name>
        <dbReference type="ChEBI" id="CHEBI:30616"/>
    </ligand>
</feature>
<gene>
    <name evidence="6" type="ORF">LTR97_001829</name>
</gene>
<dbReference type="Pfam" id="PF00069">
    <property type="entry name" value="Pkinase"/>
    <property type="match status" value="1"/>
</dbReference>
<feature type="domain" description="Protein kinase" evidence="5">
    <location>
        <begin position="214"/>
        <end position="521"/>
    </location>
</feature>
<evidence type="ECO:0000256" key="3">
    <source>
        <dbReference type="PROSITE-ProRule" id="PRU10141"/>
    </source>
</evidence>
<evidence type="ECO:0000256" key="2">
    <source>
        <dbReference type="ARBA" id="ARBA00022840"/>
    </source>
</evidence>
<reference evidence="6" key="1">
    <citation type="submission" date="2023-08" db="EMBL/GenBank/DDBJ databases">
        <title>Black Yeasts Isolated from many extreme environments.</title>
        <authorList>
            <person name="Coleine C."/>
            <person name="Stajich J.E."/>
            <person name="Selbmann L."/>
        </authorList>
    </citation>
    <scope>NUCLEOTIDE SEQUENCE</scope>
    <source>
        <strain evidence="6">CCFEE 5810</strain>
    </source>
</reference>
<proteinExistence type="predicted"/>
<dbReference type="InterPro" id="IPR017441">
    <property type="entry name" value="Protein_kinase_ATP_BS"/>
</dbReference>
<dbReference type="PROSITE" id="PS50011">
    <property type="entry name" value="PROTEIN_KINASE_DOM"/>
    <property type="match status" value="1"/>
</dbReference>
<dbReference type="Proteomes" id="UP001310594">
    <property type="component" value="Unassembled WGS sequence"/>
</dbReference>
<dbReference type="SMART" id="SM00220">
    <property type="entry name" value="S_TKc"/>
    <property type="match status" value="1"/>
</dbReference>
<evidence type="ECO:0000313" key="7">
    <source>
        <dbReference type="Proteomes" id="UP001310594"/>
    </source>
</evidence>
<comment type="caution">
    <text evidence="6">The sequence shown here is derived from an EMBL/GenBank/DDBJ whole genome shotgun (WGS) entry which is preliminary data.</text>
</comment>
<dbReference type="InterPro" id="IPR011009">
    <property type="entry name" value="Kinase-like_dom_sf"/>
</dbReference>
<feature type="region of interest" description="Disordered" evidence="4">
    <location>
        <begin position="1"/>
        <end position="50"/>
    </location>
</feature>